<feature type="domain" description="Peptidase M16 N-terminal" evidence="10">
    <location>
        <begin position="34"/>
        <end position="183"/>
    </location>
</feature>
<dbReference type="InParanoid" id="F0YAD5"/>
<keyword evidence="4" id="KW-0479">Metal-binding</keyword>
<evidence type="ECO:0000256" key="5">
    <source>
        <dbReference type="ARBA" id="ARBA00022801"/>
    </source>
</evidence>
<sequence length="459" mass="49446">MLAARRLGRDLGARRFFGALPELTECSTLPNGLRVATERTPAECETVTLGVWIDAGSRYEAASNNGSAHFLEHIAFKGTAKRSQRSLEVEVEDMGAHLNAYTSREQTVYYAKLFKEDVGAGMEILGDILQNSLLDAGAVERERDVILREMEEVNKQHEELILDLLHEAAYRGGGLGRTILGPEANIRTISRDDLDAYVRTHYTAPRMVVAAAGNLDHGAVVDLASEHWGARPRSSQTTFPADFDAAVFTPTEVRRPDADEPRAHVALAFSGASWTSKYAVPLMVLQTLLGQWDRLNPAAGGAGGAPGALARVLAASDDCHSYVTFNTCYKDGGLFGLYLVAPASGCDAAVAATMGHLAALGRGDLMDDDAVARAKAQLKANVISQLDALAHVCEEIGRQFLTYDRRVPLAELLARVDAVSPEDLRATARAFLGGRAHAMAAYGAVDKLRPFDATHVSNF</sequence>
<dbReference type="Pfam" id="PF00675">
    <property type="entry name" value="Peptidase_M16"/>
    <property type="match status" value="1"/>
</dbReference>
<evidence type="ECO:0000256" key="4">
    <source>
        <dbReference type="ARBA" id="ARBA00022723"/>
    </source>
</evidence>
<evidence type="ECO:0000256" key="1">
    <source>
        <dbReference type="ARBA" id="ARBA00001947"/>
    </source>
</evidence>
<evidence type="ECO:0000256" key="3">
    <source>
        <dbReference type="ARBA" id="ARBA00022670"/>
    </source>
</evidence>
<dbReference type="OMA" id="IDVVCDM"/>
<evidence type="ECO:0008006" key="14">
    <source>
        <dbReference type="Google" id="ProtNLM"/>
    </source>
</evidence>
<name>F0YAD5_AURAN</name>
<evidence type="ECO:0000313" key="13">
    <source>
        <dbReference type="Proteomes" id="UP000002729"/>
    </source>
</evidence>
<evidence type="ECO:0000259" key="10">
    <source>
        <dbReference type="Pfam" id="PF00675"/>
    </source>
</evidence>
<dbReference type="InterPro" id="IPR011765">
    <property type="entry name" value="Pept_M16_N"/>
</dbReference>
<dbReference type="OrthoDB" id="10251424at2759"/>
<dbReference type="GO" id="GO:0008237">
    <property type="term" value="F:metallopeptidase activity"/>
    <property type="evidence" value="ECO:0007669"/>
    <property type="project" value="UniProtKB-KW"/>
</dbReference>
<dbReference type="FunCoup" id="F0YAD5">
    <property type="interactions" value="370"/>
</dbReference>
<evidence type="ECO:0000256" key="8">
    <source>
        <dbReference type="ARBA" id="ARBA00023128"/>
    </source>
</evidence>
<evidence type="ECO:0000256" key="2">
    <source>
        <dbReference type="ARBA" id="ARBA00004173"/>
    </source>
</evidence>
<evidence type="ECO:0000313" key="12">
    <source>
        <dbReference type="EMBL" id="EGB08020.1"/>
    </source>
</evidence>
<dbReference type="InterPro" id="IPR050361">
    <property type="entry name" value="MPP/UQCRC_Complex"/>
</dbReference>
<keyword evidence="3" id="KW-0645">Protease</keyword>
<accession>F0YAD5</accession>
<dbReference type="SUPFAM" id="SSF63411">
    <property type="entry name" value="LuxS/MPP-like metallohydrolase"/>
    <property type="match status" value="2"/>
</dbReference>
<dbReference type="GO" id="GO:0006508">
    <property type="term" value="P:proteolysis"/>
    <property type="evidence" value="ECO:0007669"/>
    <property type="project" value="UniProtKB-KW"/>
</dbReference>
<dbReference type="KEGG" id="aaf:AURANDRAFT_26725"/>
<protein>
    <recommendedName>
        <fullName evidence="14">Mitochondrial processing peptidase</fullName>
    </recommendedName>
</protein>
<evidence type="ECO:0000256" key="6">
    <source>
        <dbReference type="ARBA" id="ARBA00022833"/>
    </source>
</evidence>
<keyword evidence="13" id="KW-1185">Reference proteome</keyword>
<dbReference type="GeneID" id="20220251"/>
<dbReference type="FunFam" id="3.30.830.10:FF:000002">
    <property type="entry name" value="Mitochondrial-processing peptidase subunit beta"/>
    <property type="match status" value="1"/>
</dbReference>
<keyword evidence="6" id="KW-0862">Zinc</keyword>
<dbReference type="Proteomes" id="UP000002729">
    <property type="component" value="Unassembled WGS sequence"/>
</dbReference>
<keyword evidence="7" id="KW-0482">Metalloprotease</keyword>
<dbReference type="eggNOG" id="KOG0960">
    <property type="taxonomic scope" value="Eukaryota"/>
</dbReference>
<comment type="cofactor">
    <cofactor evidence="1">
        <name>Zn(2+)</name>
        <dbReference type="ChEBI" id="CHEBI:29105"/>
    </cofactor>
</comment>
<dbReference type="GO" id="GO:0046872">
    <property type="term" value="F:metal ion binding"/>
    <property type="evidence" value="ECO:0007669"/>
    <property type="project" value="UniProtKB-KW"/>
</dbReference>
<dbReference type="PANTHER" id="PTHR11851:SF149">
    <property type="entry name" value="GH01077P"/>
    <property type="match status" value="1"/>
</dbReference>
<dbReference type="InterPro" id="IPR007863">
    <property type="entry name" value="Peptidase_M16_C"/>
</dbReference>
<evidence type="ECO:0000256" key="9">
    <source>
        <dbReference type="SAM" id="Coils"/>
    </source>
</evidence>
<dbReference type="InterPro" id="IPR011249">
    <property type="entry name" value="Metalloenz_LuxS/M16"/>
</dbReference>
<reference evidence="12 13" key="1">
    <citation type="journal article" date="2011" name="Proc. Natl. Acad. Sci. U.S.A.">
        <title>Niche of harmful alga Aureococcus anophagefferens revealed through ecogenomics.</title>
        <authorList>
            <person name="Gobler C.J."/>
            <person name="Berry D.L."/>
            <person name="Dyhrman S.T."/>
            <person name="Wilhelm S.W."/>
            <person name="Salamov A."/>
            <person name="Lobanov A.V."/>
            <person name="Zhang Y."/>
            <person name="Collier J.L."/>
            <person name="Wurch L.L."/>
            <person name="Kustka A.B."/>
            <person name="Dill B.D."/>
            <person name="Shah M."/>
            <person name="VerBerkmoes N.C."/>
            <person name="Kuo A."/>
            <person name="Terry A."/>
            <person name="Pangilinan J."/>
            <person name="Lindquist E.A."/>
            <person name="Lucas S."/>
            <person name="Paulsen I.T."/>
            <person name="Hattenrath-Lehmann T.K."/>
            <person name="Talmage S.C."/>
            <person name="Walker E.A."/>
            <person name="Koch F."/>
            <person name="Burson A.M."/>
            <person name="Marcoval M.A."/>
            <person name="Tang Y.Z."/>
            <person name="Lecleir G.R."/>
            <person name="Coyne K.J."/>
            <person name="Berg G.M."/>
            <person name="Bertrand E.M."/>
            <person name="Saito M.A."/>
            <person name="Gladyshev V.N."/>
            <person name="Grigoriev I.V."/>
        </authorList>
    </citation>
    <scope>NUCLEOTIDE SEQUENCE [LARGE SCALE GENOMIC DNA]</scope>
    <source>
        <strain evidence="13">CCMP 1984</strain>
    </source>
</reference>
<gene>
    <name evidence="12" type="ORF">AURANDRAFT_26725</name>
</gene>
<dbReference type="Pfam" id="PF05193">
    <property type="entry name" value="Peptidase_M16_C"/>
    <property type="match status" value="1"/>
</dbReference>
<dbReference type="Gene3D" id="3.30.830.10">
    <property type="entry name" value="Metalloenzyme, LuxS/M16 peptidase-like"/>
    <property type="match status" value="2"/>
</dbReference>
<feature type="domain" description="Peptidase M16 C-terminal" evidence="11">
    <location>
        <begin position="188"/>
        <end position="378"/>
    </location>
</feature>
<keyword evidence="8" id="KW-0496">Mitochondrion</keyword>
<dbReference type="EMBL" id="GL833129">
    <property type="protein sequence ID" value="EGB08020.1"/>
    <property type="molecule type" value="Genomic_DNA"/>
</dbReference>
<comment type="subcellular location">
    <subcellularLocation>
        <location evidence="2">Mitochondrion</location>
    </subcellularLocation>
</comment>
<proteinExistence type="predicted"/>
<dbReference type="MEROPS" id="M16.003"/>
<keyword evidence="9" id="KW-0175">Coiled coil</keyword>
<dbReference type="RefSeq" id="XP_009037382.1">
    <property type="nucleotide sequence ID" value="XM_009039134.1"/>
</dbReference>
<dbReference type="AlphaFoldDB" id="F0YAD5"/>
<feature type="coiled-coil region" evidence="9">
    <location>
        <begin position="136"/>
        <end position="167"/>
    </location>
</feature>
<dbReference type="PANTHER" id="PTHR11851">
    <property type="entry name" value="METALLOPROTEASE"/>
    <property type="match status" value="1"/>
</dbReference>
<evidence type="ECO:0000259" key="11">
    <source>
        <dbReference type="Pfam" id="PF05193"/>
    </source>
</evidence>
<organism evidence="13">
    <name type="scientific">Aureococcus anophagefferens</name>
    <name type="common">Harmful bloom alga</name>
    <dbReference type="NCBI Taxonomy" id="44056"/>
    <lineage>
        <taxon>Eukaryota</taxon>
        <taxon>Sar</taxon>
        <taxon>Stramenopiles</taxon>
        <taxon>Ochrophyta</taxon>
        <taxon>Pelagophyceae</taxon>
        <taxon>Pelagomonadales</taxon>
        <taxon>Pelagomonadaceae</taxon>
        <taxon>Aureococcus</taxon>
    </lineage>
</organism>
<evidence type="ECO:0000256" key="7">
    <source>
        <dbReference type="ARBA" id="ARBA00023049"/>
    </source>
</evidence>
<keyword evidence="5" id="KW-0378">Hydrolase</keyword>
<dbReference type="GO" id="GO:0005739">
    <property type="term" value="C:mitochondrion"/>
    <property type="evidence" value="ECO:0007669"/>
    <property type="project" value="UniProtKB-SubCell"/>
</dbReference>